<evidence type="ECO:0000313" key="2">
    <source>
        <dbReference type="EMBL" id="MDT9591971.1"/>
    </source>
</evidence>
<proteinExistence type="predicted"/>
<evidence type="ECO:0000256" key="1">
    <source>
        <dbReference type="SAM" id="MobiDB-lite"/>
    </source>
</evidence>
<organism evidence="2 3">
    <name type="scientific">Nocardioides imazamoxiresistens</name>
    <dbReference type="NCBI Taxonomy" id="3231893"/>
    <lineage>
        <taxon>Bacteria</taxon>
        <taxon>Bacillati</taxon>
        <taxon>Actinomycetota</taxon>
        <taxon>Actinomycetes</taxon>
        <taxon>Propionibacteriales</taxon>
        <taxon>Nocardioidaceae</taxon>
        <taxon>Nocardioides</taxon>
    </lineage>
</organism>
<dbReference type="EMBL" id="JAVYII010000001">
    <property type="protein sequence ID" value="MDT9591971.1"/>
    <property type="molecule type" value="Genomic_DNA"/>
</dbReference>
<comment type="caution">
    <text evidence="2">The sequence shown here is derived from an EMBL/GenBank/DDBJ whole genome shotgun (WGS) entry which is preliminary data.</text>
</comment>
<feature type="region of interest" description="Disordered" evidence="1">
    <location>
        <begin position="21"/>
        <end position="98"/>
    </location>
</feature>
<dbReference type="Proteomes" id="UP001268542">
    <property type="component" value="Unassembled WGS sequence"/>
</dbReference>
<reference evidence="2 3" key="1">
    <citation type="submission" date="2023-08" db="EMBL/GenBank/DDBJ databases">
        <title>Nocardioides seae sp. nov., a bacterium isolated from a soil.</title>
        <authorList>
            <person name="Wang X."/>
        </authorList>
    </citation>
    <scope>NUCLEOTIDE SEQUENCE [LARGE SCALE GENOMIC DNA]</scope>
    <source>
        <strain evidence="2 3">YZH12</strain>
    </source>
</reference>
<evidence type="ECO:0000313" key="3">
    <source>
        <dbReference type="Proteomes" id="UP001268542"/>
    </source>
</evidence>
<sequence length="208" mass="19421">MDARRSTWLGVVALSLTVLVGCGGEDADPGSGDGSGGAAESGDASGSEGPDDGGSEGSDGSGDGSDEGAAGGSDGGTGPDEGVEGEASTGEPLPELEGEECDAEVEITGALEASWSGDAVTASGGASGAPALYQAVSEDGVSVTVNAGGPGFDAAVLVADAGGMTYGSTPGADGVDASADGTGATVDTELLAPELPGEAARVVATFSC</sequence>
<gene>
    <name evidence="2" type="ORF">RDV89_02765</name>
</gene>
<accession>A0ABU3PS01</accession>
<keyword evidence="3" id="KW-1185">Reference proteome</keyword>
<feature type="compositionally biased region" description="Gly residues" evidence="1">
    <location>
        <begin position="55"/>
        <end position="79"/>
    </location>
</feature>
<dbReference type="PROSITE" id="PS51257">
    <property type="entry name" value="PROKAR_LIPOPROTEIN"/>
    <property type="match status" value="1"/>
</dbReference>
<protein>
    <recommendedName>
        <fullName evidence="4">Lipoprotein</fullName>
    </recommendedName>
</protein>
<dbReference type="RefSeq" id="WP_315731102.1">
    <property type="nucleotide sequence ID" value="NZ_JAVYII010000001.1"/>
</dbReference>
<evidence type="ECO:0008006" key="4">
    <source>
        <dbReference type="Google" id="ProtNLM"/>
    </source>
</evidence>
<name>A0ABU3PS01_9ACTN</name>